<gene>
    <name evidence="2" type="ORF">Trco_001477</name>
</gene>
<keyword evidence="3" id="KW-1185">Reference proteome</keyword>
<sequence>MVADAGIEKLGNGEHTTGPVPVPDAGPTTLNKNKGKPPVVTLKEPIGVYGLISRHEISLLPG</sequence>
<comment type="caution">
    <text evidence="2">The sequence shown here is derived from an EMBL/GenBank/DDBJ whole genome shotgun (WGS) entry which is preliminary data.</text>
</comment>
<accession>A0A9P8QZA3</accession>
<evidence type="ECO:0000256" key="1">
    <source>
        <dbReference type="SAM" id="MobiDB-lite"/>
    </source>
</evidence>
<evidence type="ECO:0000313" key="2">
    <source>
        <dbReference type="EMBL" id="KAH6611457.1"/>
    </source>
</evidence>
<organism evidence="2 3">
    <name type="scientific">Trichoderma cornu-damae</name>
    <dbReference type="NCBI Taxonomy" id="654480"/>
    <lineage>
        <taxon>Eukaryota</taxon>
        <taxon>Fungi</taxon>
        <taxon>Dikarya</taxon>
        <taxon>Ascomycota</taxon>
        <taxon>Pezizomycotina</taxon>
        <taxon>Sordariomycetes</taxon>
        <taxon>Hypocreomycetidae</taxon>
        <taxon>Hypocreales</taxon>
        <taxon>Hypocreaceae</taxon>
        <taxon>Trichoderma</taxon>
    </lineage>
</organism>
<dbReference type="AlphaFoldDB" id="A0A9P8QZA3"/>
<dbReference type="EMBL" id="JAIWOZ010000001">
    <property type="protein sequence ID" value="KAH6611457.1"/>
    <property type="molecule type" value="Genomic_DNA"/>
</dbReference>
<feature type="region of interest" description="Disordered" evidence="1">
    <location>
        <begin position="1"/>
        <end position="37"/>
    </location>
</feature>
<name>A0A9P8QZA3_9HYPO</name>
<protein>
    <submittedName>
        <fullName evidence="2">Uncharacterized protein</fullName>
    </submittedName>
</protein>
<dbReference type="Proteomes" id="UP000827724">
    <property type="component" value="Unassembled WGS sequence"/>
</dbReference>
<evidence type="ECO:0000313" key="3">
    <source>
        <dbReference type="Proteomes" id="UP000827724"/>
    </source>
</evidence>
<proteinExistence type="predicted"/>
<reference evidence="2" key="1">
    <citation type="submission" date="2021-08" db="EMBL/GenBank/DDBJ databases">
        <title>Chromosome-Level Trichoderma cornu-damae using Hi-C Data.</title>
        <authorList>
            <person name="Kim C.S."/>
        </authorList>
    </citation>
    <scope>NUCLEOTIDE SEQUENCE</scope>
    <source>
        <strain evidence="2">KA19-0412C</strain>
    </source>
</reference>